<comment type="caution">
    <text evidence="3">The sequence shown here is derived from an EMBL/GenBank/DDBJ whole genome shotgun (WGS) entry which is preliminary data.</text>
</comment>
<feature type="domain" description="HTH cro/C1-type" evidence="2">
    <location>
        <begin position="16"/>
        <end position="42"/>
    </location>
</feature>
<feature type="compositionally biased region" description="Basic and acidic residues" evidence="1">
    <location>
        <begin position="832"/>
        <end position="854"/>
    </location>
</feature>
<feature type="compositionally biased region" description="Basic and acidic residues" evidence="1">
    <location>
        <begin position="861"/>
        <end position="873"/>
    </location>
</feature>
<dbReference type="CDD" id="cd00093">
    <property type="entry name" value="HTH_XRE"/>
    <property type="match status" value="1"/>
</dbReference>
<feature type="region of interest" description="Disordered" evidence="1">
    <location>
        <begin position="832"/>
        <end position="921"/>
    </location>
</feature>
<dbReference type="EMBL" id="JBHSZO010000004">
    <property type="protein sequence ID" value="MFC7217270.1"/>
    <property type="molecule type" value="Genomic_DNA"/>
</dbReference>
<proteinExistence type="predicted"/>
<dbReference type="Pfam" id="PF01381">
    <property type="entry name" value="HTH_3"/>
    <property type="match status" value="1"/>
</dbReference>
<reference evidence="4" key="1">
    <citation type="journal article" date="2019" name="Int. J. Syst. Evol. Microbiol.">
        <title>The Global Catalogue of Microorganisms (GCM) 10K type strain sequencing project: providing services to taxonomists for standard genome sequencing and annotation.</title>
        <authorList>
            <consortium name="The Broad Institute Genomics Platform"/>
            <consortium name="The Broad Institute Genome Sequencing Center for Infectious Disease"/>
            <person name="Wu L."/>
            <person name="Ma J."/>
        </authorList>
    </citation>
    <scope>NUCLEOTIDE SEQUENCE [LARGE SCALE GENOMIC DNA]</scope>
    <source>
        <strain evidence="4">CGMCC 1.13681</strain>
    </source>
</reference>
<name>A0ABW2G902_9ACTN</name>
<evidence type="ECO:0000256" key="1">
    <source>
        <dbReference type="SAM" id="MobiDB-lite"/>
    </source>
</evidence>
<evidence type="ECO:0000313" key="4">
    <source>
        <dbReference type="Proteomes" id="UP001596413"/>
    </source>
</evidence>
<gene>
    <name evidence="3" type="ORF">ACFQLX_03660</name>
</gene>
<accession>A0ABW2G902</accession>
<dbReference type="PROSITE" id="PS50943">
    <property type="entry name" value="HTH_CROC1"/>
    <property type="match status" value="1"/>
</dbReference>
<organism evidence="3 4">
    <name type="scientific">Streptomyces polyrhachis</name>
    <dbReference type="NCBI Taxonomy" id="1282885"/>
    <lineage>
        <taxon>Bacteria</taxon>
        <taxon>Bacillati</taxon>
        <taxon>Actinomycetota</taxon>
        <taxon>Actinomycetes</taxon>
        <taxon>Kitasatosporales</taxon>
        <taxon>Streptomycetaceae</taxon>
        <taxon>Streptomyces</taxon>
    </lineage>
</organism>
<feature type="region of interest" description="Disordered" evidence="1">
    <location>
        <begin position="242"/>
        <end position="271"/>
    </location>
</feature>
<feature type="compositionally biased region" description="Basic and acidic residues" evidence="1">
    <location>
        <begin position="262"/>
        <end position="271"/>
    </location>
</feature>
<sequence>MLQEVWSPERLTYSGVAEELGVSRSTLQSWIEGKTVPSPDRLRDFLAVVARSQSGHSTPTYSDAEWEAASRAAKEEARSAQHGQISVNRRRADPSLRFIGLHRSAPDVSATEVRVRANERTEMKAFAQDSRPGAPSYLCWHADGPVGKTTLLAGYVRQKPPIGSDILTFFVSAAHDTDTRAEFENEIADQIDRFLGRSGSPVPKGTRAWNALFAEAAEKSARHGRNLLLVVDGLDDDAAWSGDLAGSSQEDKSGAPKSRARFGGDPEGPDRVVRRSARESIAALLPSPPPPNMRVIVSLRRCAPVPHDVPEKRHPLRQSHHLRTLLPIAGVPRFRQPPPDAMALGEPVAGLLAVADGGLRITDLAELTGLSADHLDRLVQGPTGRALVTEDPVLGTYALADSRLVRAVREDLGGAAVLRYTEELLLWSRRWCAAGWPDGTPPYPLAHQLRLLSSTAERTSYVLDLLRLRRLARTAGPDIPLAQLDAFEKEIGAAADVTSADRLAALTSLYGARSLLRQAHDTYVPDGAPALYVRLGDVERARGLARSAPTAVDRAVHLADTAVELAYAGQHSVGQTHLNVDALVREAAEWLARDRAHQGFPGPFREPERYVRLLCGAGTLARLNGPGAARPVFRAVLRDPAAGTAAITEAAGKLDAVMTLHSRAETLSAGDVRALTAAVELYGALAQVAPYLGPYAGDRIEAICEELGDTEGLGAVGVLATAASVLAALPAKRHRRAAEQLRKARARTHQAIKALRDSDSPSDALSEADHAHLRRELAGTLERLAEATVAMKAMGDHDGVRRQMEAIPESQRVGILGDPLLERAQSILDAAENEKARRADEAAQEAVEKSETERKAKRRKADAERAALHEARMTRGVQATRAPQPTRTEPEGTRASSPSRRPDPHRRSTGLLRPGDGLYPDRPEQSLLPLLLEVDEEVGAGHLLRGRELLEAALRSRPAAQPASTPDLPEGWTAELCQAMGAAGSSDEAEAFVRHLPGTHARAWHLAALSLGCSLAGHDDPGTRHARAAARLLPTGADPVLTNVVAQALAHAGDGDTATAMVAGDTAQRLQALTAVAAGLVRHCPEAAARVAEPLVEVLARRMETGTPRVPLPELVALLLASPDVRNPAPRLSDTLGRAVLRVAAPSMAAPERSMAVLALLERLRCLPDEAVNAAESSVGRWRRARQPGPQPSAELALLAAVNGDTAAVWRHADAARTPDDRATALGTAAAHLAGAQVAPTADSGAHDRVIRTCLALARAVDHDSPPAEETARDIALGLLQSDAWTRAIPLLPSCAPGALGHLTAMARDMTVLRRDSLM</sequence>
<evidence type="ECO:0000313" key="3">
    <source>
        <dbReference type="EMBL" id="MFC7217270.1"/>
    </source>
</evidence>
<keyword evidence="4" id="KW-1185">Reference proteome</keyword>
<dbReference type="Proteomes" id="UP001596413">
    <property type="component" value="Unassembled WGS sequence"/>
</dbReference>
<dbReference type="InterPro" id="IPR001387">
    <property type="entry name" value="Cro/C1-type_HTH"/>
</dbReference>
<feature type="region of interest" description="Disordered" evidence="1">
    <location>
        <begin position="54"/>
        <end position="87"/>
    </location>
</feature>
<evidence type="ECO:0000259" key="2">
    <source>
        <dbReference type="PROSITE" id="PS50943"/>
    </source>
</evidence>
<protein>
    <submittedName>
        <fullName evidence="3">Helix-turn-helix domain-containing protein</fullName>
    </submittedName>
</protein>
<dbReference type="RefSeq" id="WP_386411830.1">
    <property type="nucleotide sequence ID" value="NZ_JBHSZO010000004.1"/>
</dbReference>